<keyword evidence="3" id="KW-1185">Reference proteome</keyword>
<gene>
    <name evidence="2" type="ORF">ACFSNB_05705</name>
</gene>
<feature type="chain" id="PRO_5047541781" evidence="1">
    <location>
        <begin position="27"/>
        <end position="170"/>
    </location>
</feature>
<proteinExistence type="predicted"/>
<keyword evidence="1" id="KW-0732">Signal</keyword>
<dbReference type="Pfam" id="PF02643">
    <property type="entry name" value="DUF192"/>
    <property type="match status" value="1"/>
</dbReference>
<dbReference type="Gene3D" id="2.60.120.1140">
    <property type="entry name" value="Protein of unknown function DUF192"/>
    <property type="match status" value="1"/>
</dbReference>
<organism evidence="2 3">
    <name type="scientific">Phaeospirillum tilakii</name>
    <dbReference type="NCBI Taxonomy" id="741673"/>
    <lineage>
        <taxon>Bacteria</taxon>
        <taxon>Pseudomonadati</taxon>
        <taxon>Pseudomonadota</taxon>
        <taxon>Alphaproteobacteria</taxon>
        <taxon>Rhodospirillales</taxon>
        <taxon>Rhodospirillaceae</taxon>
        <taxon>Phaeospirillum</taxon>
    </lineage>
</organism>
<evidence type="ECO:0000313" key="2">
    <source>
        <dbReference type="EMBL" id="MFD2233295.1"/>
    </source>
</evidence>
<feature type="signal peptide" evidence="1">
    <location>
        <begin position="1"/>
        <end position="26"/>
    </location>
</feature>
<sequence length="170" mass="18064">MAQRGWIRAVGLALLVALGLAGPAEAAPAAAEPATVRFERAPVALLTADGRRVVINAELATSPAQLEQGLMFRTALAADGGMLFDFGAPRMVAMWMKNTLIPLDMLFIDATGTIRYIEENAPPHSLEPRGPALPVRAVMELAGGSARRLGLRPGDRVEHPIFAAAPMSFR</sequence>
<dbReference type="InterPro" id="IPR038695">
    <property type="entry name" value="Saro_0823-like_sf"/>
</dbReference>
<name>A0ABW5C832_9PROT</name>
<dbReference type="PANTHER" id="PTHR37953:SF1">
    <property type="entry name" value="UPF0127 PROTEIN MJ1496"/>
    <property type="match status" value="1"/>
</dbReference>
<dbReference type="RefSeq" id="WP_377315074.1">
    <property type="nucleotide sequence ID" value="NZ_JBHUIY010000007.1"/>
</dbReference>
<reference evidence="3" key="1">
    <citation type="journal article" date="2019" name="Int. J. Syst. Evol. Microbiol.">
        <title>The Global Catalogue of Microorganisms (GCM) 10K type strain sequencing project: providing services to taxonomists for standard genome sequencing and annotation.</title>
        <authorList>
            <consortium name="The Broad Institute Genomics Platform"/>
            <consortium name="The Broad Institute Genome Sequencing Center for Infectious Disease"/>
            <person name="Wu L."/>
            <person name="Ma J."/>
        </authorList>
    </citation>
    <scope>NUCLEOTIDE SEQUENCE [LARGE SCALE GENOMIC DNA]</scope>
    <source>
        <strain evidence="3">KCTC 15012</strain>
    </source>
</reference>
<dbReference type="PANTHER" id="PTHR37953">
    <property type="entry name" value="UPF0127 PROTEIN MJ1496"/>
    <property type="match status" value="1"/>
</dbReference>
<accession>A0ABW5C832</accession>
<comment type="caution">
    <text evidence="2">The sequence shown here is derived from an EMBL/GenBank/DDBJ whole genome shotgun (WGS) entry which is preliminary data.</text>
</comment>
<dbReference type="Proteomes" id="UP001597296">
    <property type="component" value="Unassembled WGS sequence"/>
</dbReference>
<dbReference type="InterPro" id="IPR003795">
    <property type="entry name" value="DUF192"/>
</dbReference>
<evidence type="ECO:0000256" key="1">
    <source>
        <dbReference type="SAM" id="SignalP"/>
    </source>
</evidence>
<evidence type="ECO:0000313" key="3">
    <source>
        <dbReference type="Proteomes" id="UP001597296"/>
    </source>
</evidence>
<dbReference type="EMBL" id="JBHUIY010000007">
    <property type="protein sequence ID" value="MFD2233295.1"/>
    <property type="molecule type" value="Genomic_DNA"/>
</dbReference>
<protein>
    <submittedName>
        <fullName evidence="2">DUF192 domain-containing protein</fullName>
    </submittedName>
</protein>